<dbReference type="GO" id="GO:0003964">
    <property type="term" value="F:RNA-directed DNA polymerase activity"/>
    <property type="evidence" value="ECO:0007669"/>
    <property type="project" value="UniProtKB-KW"/>
</dbReference>
<evidence type="ECO:0000256" key="8">
    <source>
        <dbReference type="ARBA" id="ARBA00034120"/>
    </source>
</evidence>
<feature type="region of interest" description="Disordered" evidence="10">
    <location>
        <begin position="95"/>
        <end position="123"/>
    </location>
</feature>
<dbReference type="GO" id="GO:0046872">
    <property type="term" value="F:metal ion binding"/>
    <property type="evidence" value="ECO:0007669"/>
    <property type="project" value="UniProtKB-KW"/>
</dbReference>
<keyword evidence="7" id="KW-0051">Antiviral defense</keyword>
<feature type="domain" description="Reverse transcriptase" evidence="11">
    <location>
        <begin position="173"/>
        <end position="405"/>
    </location>
</feature>
<dbReference type="PANTHER" id="PTHR34047:SF7">
    <property type="entry name" value="RNA-DIRECTED DNA POLYMERASE"/>
    <property type="match status" value="1"/>
</dbReference>
<dbReference type="GO" id="GO:0003723">
    <property type="term" value="F:RNA binding"/>
    <property type="evidence" value="ECO:0007669"/>
    <property type="project" value="InterPro"/>
</dbReference>
<accession>A0A2T4ZAA0</accession>
<sequence>MAEEDIKQEAGPLTREEWIAKVRSQGRDNTIREEMIRLGFWSNDELSSEEQRQQATEDEEYQQLLKELNKLKAESAKLSNLNELLKIARKKRIEESKRKRAERKARREREQAEAAQRWQAHKQTHVIHAGRGVSGGLQSTVYDEAKLIENNLPLIRSSLELAEAMEIPVGRLKWLTYHRKTATLNHYQRFTIPKKSGGRREISAPKKSLRAAQQWVKTHILDALTVHPAARGFVSGKSTLDHAEPHLQQAAVVKMDLKDFFPTIRFRRVKGFFHYLGYSEAVSTIFALLCTEPPRKEIQFNGTRYYVAMDERQLPQGACTSPALSNLICRRLDQRLRGLAEKHGFHYTRYADDLAFSCGEDGLNEIGAIINTSRDIIRFEGFAVNEEKTRILRASNRQNITGIVVNQKPNIRRKDLRAFRALLYSVEKNGLEQENRHNHPHFWDYIKGYASYIRMVRPDLEEKLAPRLLRISQKHGLHAPDWCKQVAAK</sequence>
<keyword evidence="5" id="KW-0460">Magnesium</keyword>
<evidence type="ECO:0000259" key="11">
    <source>
        <dbReference type="PROSITE" id="PS50878"/>
    </source>
</evidence>
<keyword evidence="2" id="KW-0808">Transferase</keyword>
<dbReference type="Pfam" id="PF00078">
    <property type="entry name" value="RVT_1"/>
    <property type="match status" value="1"/>
</dbReference>
<dbReference type="AlphaFoldDB" id="A0A2T4ZAA0"/>
<dbReference type="Proteomes" id="UP000241639">
    <property type="component" value="Unassembled WGS sequence"/>
</dbReference>
<dbReference type="GO" id="GO:0051607">
    <property type="term" value="P:defense response to virus"/>
    <property type="evidence" value="ECO:0007669"/>
    <property type="project" value="UniProtKB-KW"/>
</dbReference>
<dbReference type="CDD" id="cd03487">
    <property type="entry name" value="RT_Bac_retron_II"/>
    <property type="match status" value="1"/>
</dbReference>
<evidence type="ECO:0000256" key="5">
    <source>
        <dbReference type="ARBA" id="ARBA00022842"/>
    </source>
</evidence>
<gene>
    <name evidence="12" type="ORF">C8J48_1402</name>
</gene>
<keyword evidence="13" id="KW-1185">Reference proteome</keyword>
<comment type="similarity">
    <text evidence="8">Belongs to the bacterial reverse transcriptase family.</text>
</comment>
<evidence type="ECO:0000256" key="7">
    <source>
        <dbReference type="ARBA" id="ARBA00023118"/>
    </source>
</evidence>
<reference evidence="12 13" key="1">
    <citation type="submission" date="2018-04" db="EMBL/GenBank/DDBJ databases">
        <title>Genomic Encyclopedia of Archaeal and Bacterial Type Strains, Phase II (KMG-II): from individual species to whole genera.</title>
        <authorList>
            <person name="Goeker M."/>
        </authorList>
    </citation>
    <scope>NUCLEOTIDE SEQUENCE [LARGE SCALE GENOMIC DNA]</scope>
    <source>
        <strain evidence="12 13">DSM 45169</strain>
    </source>
</reference>
<proteinExistence type="inferred from homology"/>
<dbReference type="InterPro" id="IPR051083">
    <property type="entry name" value="GrpII_Intron_Splice-Mob/Def"/>
</dbReference>
<evidence type="ECO:0000256" key="6">
    <source>
        <dbReference type="ARBA" id="ARBA00022918"/>
    </source>
</evidence>
<organism evidence="12 13">
    <name type="scientific">Desmospora activa DSM 45169</name>
    <dbReference type="NCBI Taxonomy" id="1121389"/>
    <lineage>
        <taxon>Bacteria</taxon>
        <taxon>Bacillati</taxon>
        <taxon>Bacillota</taxon>
        <taxon>Bacilli</taxon>
        <taxon>Bacillales</taxon>
        <taxon>Thermoactinomycetaceae</taxon>
        <taxon>Desmospora</taxon>
    </lineage>
</organism>
<name>A0A2T4ZAA0_9BACL</name>
<dbReference type="InterPro" id="IPR000477">
    <property type="entry name" value="RT_dom"/>
</dbReference>
<keyword evidence="3" id="KW-0548">Nucleotidyltransferase</keyword>
<evidence type="ECO:0000256" key="1">
    <source>
        <dbReference type="ARBA" id="ARBA00012493"/>
    </source>
</evidence>
<protein>
    <recommendedName>
        <fullName evidence="1">RNA-directed DNA polymerase</fullName>
        <ecNumber evidence="1">2.7.7.49</ecNumber>
    </recommendedName>
</protein>
<evidence type="ECO:0000256" key="4">
    <source>
        <dbReference type="ARBA" id="ARBA00022723"/>
    </source>
</evidence>
<evidence type="ECO:0000313" key="13">
    <source>
        <dbReference type="Proteomes" id="UP000241639"/>
    </source>
</evidence>
<dbReference type="PANTHER" id="PTHR34047">
    <property type="entry name" value="NUCLEAR INTRON MATURASE 1, MITOCHONDRIAL-RELATED"/>
    <property type="match status" value="1"/>
</dbReference>
<dbReference type="InterPro" id="IPR043502">
    <property type="entry name" value="DNA/RNA_pol_sf"/>
</dbReference>
<evidence type="ECO:0000256" key="2">
    <source>
        <dbReference type="ARBA" id="ARBA00022679"/>
    </source>
</evidence>
<comment type="catalytic activity">
    <reaction evidence="9">
        <text>DNA(n) + a 2'-deoxyribonucleoside 5'-triphosphate = DNA(n+1) + diphosphate</text>
        <dbReference type="Rhea" id="RHEA:22508"/>
        <dbReference type="Rhea" id="RHEA-COMP:17339"/>
        <dbReference type="Rhea" id="RHEA-COMP:17340"/>
        <dbReference type="ChEBI" id="CHEBI:33019"/>
        <dbReference type="ChEBI" id="CHEBI:61560"/>
        <dbReference type="ChEBI" id="CHEBI:173112"/>
        <dbReference type="EC" id="2.7.7.49"/>
    </reaction>
</comment>
<evidence type="ECO:0000256" key="10">
    <source>
        <dbReference type="SAM" id="MobiDB-lite"/>
    </source>
</evidence>
<dbReference type="PRINTS" id="PR00866">
    <property type="entry name" value="RNADNAPOLMS"/>
</dbReference>
<keyword evidence="4" id="KW-0479">Metal-binding</keyword>
<dbReference type="InterPro" id="IPR000123">
    <property type="entry name" value="Reverse_transcriptase_msDNA"/>
</dbReference>
<dbReference type="SUPFAM" id="SSF56672">
    <property type="entry name" value="DNA/RNA polymerases"/>
    <property type="match status" value="1"/>
</dbReference>
<dbReference type="PROSITE" id="PS50878">
    <property type="entry name" value="RT_POL"/>
    <property type="match status" value="1"/>
</dbReference>
<dbReference type="OrthoDB" id="9788687at2"/>
<dbReference type="EMBL" id="PZZP01000001">
    <property type="protein sequence ID" value="PTM58809.1"/>
    <property type="molecule type" value="Genomic_DNA"/>
</dbReference>
<evidence type="ECO:0000256" key="3">
    <source>
        <dbReference type="ARBA" id="ARBA00022695"/>
    </source>
</evidence>
<keyword evidence="6 12" id="KW-0695">RNA-directed DNA polymerase</keyword>
<evidence type="ECO:0000313" key="12">
    <source>
        <dbReference type="EMBL" id="PTM58809.1"/>
    </source>
</evidence>
<comment type="caution">
    <text evidence="12">The sequence shown here is derived from an EMBL/GenBank/DDBJ whole genome shotgun (WGS) entry which is preliminary data.</text>
</comment>
<evidence type="ECO:0000256" key="9">
    <source>
        <dbReference type="ARBA" id="ARBA00048173"/>
    </source>
</evidence>
<dbReference type="EC" id="2.7.7.49" evidence="1"/>
<dbReference type="RefSeq" id="WP_107725561.1">
    <property type="nucleotide sequence ID" value="NZ_PZZP01000001.1"/>
</dbReference>